<dbReference type="SUPFAM" id="SSF53041">
    <property type="entry name" value="Resolvase-like"/>
    <property type="match status" value="1"/>
</dbReference>
<keyword evidence="5" id="KW-1185">Reference proteome</keyword>
<dbReference type="CDD" id="cd00338">
    <property type="entry name" value="Ser_Recombinase"/>
    <property type="match status" value="1"/>
</dbReference>
<proteinExistence type="predicted"/>
<dbReference type="Proteomes" id="UP000243406">
    <property type="component" value="Unassembled WGS sequence"/>
</dbReference>
<keyword evidence="1" id="KW-0175">Coiled coil</keyword>
<reference evidence="5" key="1">
    <citation type="submission" date="2017-02" db="EMBL/GenBank/DDBJ databases">
        <authorList>
            <person name="Varghese N."/>
            <person name="Submissions S."/>
        </authorList>
    </citation>
    <scope>NUCLEOTIDE SEQUENCE [LARGE SCALE GENOMIC DNA]</scope>
    <source>
        <strain evidence="5">ATCC 35199</strain>
    </source>
</reference>
<accession>A0A1T4ZSS2</accession>
<dbReference type="EMBL" id="FUYN01000001">
    <property type="protein sequence ID" value="SKB25811.1"/>
    <property type="molecule type" value="Genomic_DNA"/>
</dbReference>
<dbReference type="InterPro" id="IPR038109">
    <property type="entry name" value="DNA_bind_recomb_sf"/>
</dbReference>
<dbReference type="Pfam" id="PF13408">
    <property type="entry name" value="Zn_ribbon_recom"/>
    <property type="match status" value="1"/>
</dbReference>
<dbReference type="OrthoDB" id="9769353at2"/>
<dbReference type="Gene3D" id="3.90.1750.20">
    <property type="entry name" value="Putative Large Serine Recombinase, Chain B, Domain 2"/>
    <property type="match status" value="1"/>
</dbReference>
<evidence type="ECO:0000259" key="3">
    <source>
        <dbReference type="PROSITE" id="PS51737"/>
    </source>
</evidence>
<dbReference type="InterPro" id="IPR050639">
    <property type="entry name" value="SSR_resolvase"/>
</dbReference>
<dbReference type="GO" id="GO:0000150">
    <property type="term" value="F:DNA strand exchange activity"/>
    <property type="evidence" value="ECO:0007669"/>
    <property type="project" value="InterPro"/>
</dbReference>
<dbReference type="PANTHER" id="PTHR30461:SF23">
    <property type="entry name" value="DNA RECOMBINASE-RELATED"/>
    <property type="match status" value="1"/>
</dbReference>
<dbReference type="InterPro" id="IPR025827">
    <property type="entry name" value="Zn_ribbon_recom_dom"/>
</dbReference>
<evidence type="ECO:0000259" key="2">
    <source>
        <dbReference type="PROSITE" id="PS51736"/>
    </source>
</evidence>
<dbReference type="PANTHER" id="PTHR30461">
    <property type="entry name" value="DNA-INVERTASE FROM LAMBDOID PROPHAGE"/>
    <property type="match status" value="1"/>
</dbReference>
<organism evidence="4 5">
    <name type="scientific">Acetoanaerobium noterae</name>
    <dbReference type="NCBI Taxonomy" id="745369"/>
    <lineage>
        <taxon>Bacteria</taxon>
        <taxon>Bacillati</taxon>
        <taxon>Bacillota</taxon>
        <taxon>Clostridia</taxon>
        <taxon>Peptostreptococcales</taxon>
        <taxon>Filifactoraceae</taxon>
        <taxon>Acetoanaerobium</taxon>
    </lineage>
</organism>
<dbReference type="InterPro" id="IPR006119">
    <property type="entry name" value="Resolv_N"/>
</dbReference>
<dbReference type="InterPro" id="IPR011109">
    <property type="entry name" value="DNA_bind_recombinase_dom"/>
</dbReference>
<feature type="domain" description="Recombinase" evidence="3">
    <location>
        <begin position="184"/>
        <end position="309"/>
    </location>
</feature>
<dbReference type="AlphaFoldDB" id="A0A1T4ZSS2"/>
<dbReference type="SMART" id="SM00857">
    <property type="entry name" value="Resolvase"/>
    <property type="match status" value="1"/>
</dbReference>
<dbReference type="Pfam" id="PF07508">
    <property type="entry name" value="Recombinase"/>
    <property type="match status" value="1"/>
</dbReference>
<feature type="coiled-coil region" evidence="1">
    <location>
        <begin position="401"/>
        <end position="470"/>
    </location>
</feature>
<dbReference type="InterPro" id="IPR036162">
    <property type="entry name" value="Resolvase-like_N_sf"/>
</dbReference>
<dbReference type="RefSeq" id="WP_079588353.1">
    <property type="nucleotide sequence ID" value="NZ_FUYN01000001.1"/>
</dbReference>
<dbReference type="Gene3D" id="3.40.50.1390">
    <property type="entry name" value="Resolvase, N-terminal catalytic domain"/>
    <property type="match status" value="1"/>
</dbReference>
<evidence type="ECO:0000313" key="5">
    <source>
        <dbReference type="Proteomes" id="UP000243406"/>
    </source>
</evidence>
<evidence type="ECO:0000256" key="1">
    <source>
        <dbReference type="SAM" id="Coils"/>
    </source>
</evidence>
<feature type="domain" description="Resolvase/invertase-type recombinase catalytic" evidence="2">
    <location>
        <begin position="26"/>
        <end position="174"/>
    </location>
</feature>
<dbReference type="Pfam" id="PF00239">
    <property type="entry name" value="Resolvase"/>
    <property type="match status" value="1"/>
</dbReference>
<name>A0A1T4ZSS2_9FIRM</name>
<dbReference type="GO" id="GO:0003677">
    <property type="term" value="F:DNA binding"/>
    <property type="evidence" value="ECO:0007669"/>
    <property type="project" value="InterPro"/>
</dbReference>
<sequence length="575" mass="66535">MAEVQVIKASEGKVNRRTGKIMDQLRVAAYCRVSTDSDEQLSSYNSQVTHYTDLIHKNEAWEFVNVYADFGISGTQTKKRTEFQRMIKDAKNGLIDMIITKSISRFARNTIDTLEHVRELKELGVAVSFEKENINTLTSNGELILTILSSLAQGESESISQNTKMGLKMKAKQGEMIGFNSCMCYVYDTETGKLILNEEEAETVKFIFKRYVEGAGAHTIARDLEAKGIKTKKGKDNWHDSAVAGIIRNEKYVGDVVMGKTYTVDPISKKRIVNFGEQDRYYIKDHHEPIISRELFNKAQEIREKRSRRTNDGKIKRHSMEYPFSNIMKCKYCGGTIIRRLWTSGKNPKFVWYCHHAAKKGKKFCPHSKAIPEEVLEQSFVRAFNALCKDNEKIIDEFLDNLSKSLEYREHEKEIKKLNDNINKLYNQRNQLVDLLLEQKINKDVYDQKYAKVSEEIEIAEGELQAYNENNEFGEDFRSRLLSFKRIFEKKKTMETFDGEIFRTLIKEAYIGETDEAGNPLPQTINFVFKTGLKINISPLFPKESPPEDDHACGEYNSDDLLWFREEMIEIYHDI</sequence>
<gene>
    <name evidence="4" type="ORF">SAMN02745120_0352</name>
</gene>
<dbReference type="PROSITE" id="PS51737">
    <property type="entry name" value="RECOMBINASE_DNA_BIND"/>
    <property type="match status" value="1"/>
</dbReference>
<evidence type="ECO:0000313" key="4">
    <source>
        <dbReference type="EMBL" id="SKB25811.1"/>
    </source>
</evidence>
<dbReference type="PROSITE" id="PS51736">
    <property type="entry name" value="RECOMBINASES_3"/>
    <property type="match status" value="1"/>
</dbReference>
<protein>
    <submittedName>
        <fullName evidence="4">Site-specific DNA recombinase</fullName>
    </submittedName>
</protein>